<reference evidence="2" key="1">
    <citation type="journal article" date="2020" name="Stud. Mycol.">
        <title>101 Dothideomycetes genomes: a test case for predicting lifestyles and emergence of pathogens.</title>
        <authorList>
            <person name="Haridas S."/>
            <person name="Albert R."/>
            <person name="Binder M."/>
            <person name="Bloem J."/>
            <person name="Labutti K."/>
            <person name="Salamov A."/>
            <person name="Andreopoulos B."/>
            <person name="Baker S."/>
            <person name="Barry K."/>
            <person name="Bills G."/>
            <person name="Bluhm B."/>
            <person name="Cannon C."/>
            <person name="Castanera R."/>
            <person name="Culley D."/>
            <person name="Daum C."/>
            <person name="Ezra D."/>
            <person name="Gonzalez J."/>
            <person name="Henrissat B."/>
            <person name="Kuo A."/>
            <person name="Liang C."/>
            <person name="Lipzen A."/>
            <person name="Lutzoni F."/>
            <person name="Magnuson J."/>
            <person name="Mondo S."/>
            <person name="Nolan M."/>
            <person name="Ohm R."/>
            <person name="Pangilinan J."/>
            <person name="Park H.-J."/>
            <person name="Ramirez L."/>
            <person name="Alfaro M."/>
            <person name="Sun H."/>
            <person name="Tritt A."/>
            <person name="Yoshinaga Y."/>
            <person name="Zwiers L.-H."/>
            <person name="Turgeon B."/>
            <person name="Goodwin S."/>
            <person name="Spatafora J."/>
            <person name="Crous P."/>
            <person name="Grigoriev I."/>
        </authorList>
    </citation>
    <scope>NUCLEOTIDE SEQUENCE</scope>
    <source>
        <strain evidence="2">CBS 279.74</strain>
    </source>
</reference>
<protein>
    <submittedName>
        <fullName evidence="2">Uncharacterized protein</fullName>
    </submittedName>
</protein>
<organism evidence="2 3">
    <name type="scientific">Pleomassaria siparia CBS 279.74</name>
    <dbReference type="NCBI Taxonomy" id="1314801"/>
    <lineage>
        <taxon>Eukaryota</taxon>
        <taxon>Fungi</taxon>
        <taxon>Dikarya</taxon>
        <taxon>Ascomycota</taxon>
        <taxon>Pezizomycotina</taxon>
        <taxon>Dothideomycetes</taxon>
        <taxon>Pleosporomycetidae</taxon>
        <taxon>Pleosporales</taxon>
        <taxon>Pleomassariaceae</taxon>
        <taxon>Pleomassaria</taxon>
    </lineage>
</organism>
<proteinExistence type="predicted"/>
<evidence type="ECO:0000313" key="2">
    <source>
        <dbReference type="EMBL" id="KAF2711217.1"/>
    </source>
</evidence>
<evidence type="ECO:0000313" key="3">
    <source>
        <dbReference type="Proteomes" id="UP000799428"/>
    </source>
</evidence>
<accession>A0A6G1KFT4</accession>
<gene>
    <name evidence="2" type="ORF">K504DRAFT_245095</name>
</gene>
<dbReference type="EMBL" id="MU005768">
    <property type="protein sequence ID" value="KAF2711217.1"/>
    <property type="molecule type" value="Genomic_DNA"/>
</dbReference>
<feature type="region of interest" description="Disordered" evidence="1">
    <location>
        <begin position="1"/>
        <end position="46"/>
    </location>
</feature>
<keyword evidence="3" id="KW-1185">Reference proteome</keyword>
<dbReference type="AlphaFoldDB" id="A0A6G1KFT4"/>
<name>A0A6G1KFT4_9PLEO</name>
<sequence length="162" mass="17723">MTGKHDPPTPSSRGCDGSSREALSCSLRTPLSGPPPPPLRTGLDSQSRSIRPVVGGLLSCTSCTSCTSCPAETVRTGATFTCKDDDSSHDLHQFKRHGRFKIHQSIERVAWLSDGLDGIARGALRYAMCIWRIAVPACLPARHVLLALPRIQRQLPPRGWWR</sequence>
<evidence type="ECO:0000256" key="1">
    <source>
        <dbReference type="SAM" id="MobiDB-lite"/>
    </source>
</evidence>
<dbReference type="Proteomes" id="UP000799428">
    <property type="component" value="Unassembled WGS sequence"/>
</dbReference>